<accession>A0A326RU07</accession>
<evidence type="ECO:0000259" key="3">
    <source>
        <dbReference type="PROSITE" id="PS51186"/>
    </source>
</evidence>
<dbReference type="Pfam" id="PF00583">
    <property type="entry name" value="Acetyltransf_1"/>
    <property type="match status" value="1"/>
</dbReference>
<sequence>MESQSTEPIIRKATQIDLGDLLHMARTAFLQAFTSGNKPENVAAYLGEAFTLKQFEKELDNPASTFFVAELEGEIIAYTKVNLVPAQTDLHDPDSLEIARLYVLEHHLGSGLGKKLLETAIAFAKQHQKKYLWLGVWEHNTRAIRFYEKNGLRIFGSHPFPFGDEVQTDYLMRIDF</sequence>
<dbReference type="EMBL" id="QKTX01000003">
    <property type="protein sequence ID" value="PZV85505.1"/>
    <property type="molecule type" value="Genomic_DNA"/>
</dbReference>
<dbReference type="PROSITE" id="PS51186">
    <property type="entry name" value="GNAT"/>
    <property type="match status" value="1"/>
</dbReference>
<organism evidence="4 5">
    <name type="scientific">Algoriphagus aquaeductus</name>
    <dbReference type="NCBI Taxonomy" id="475299"/>
    <lineage>
        <taxon>Bacteria</taxon>
        <taxon>Pseudomonadati</taxon>
        <taxon>Bacteroidota</taxon>
        <taxon>Cytophagia</taxon>
        <taxon>Cytophagales</taxon>
        <taxon>Cyclobacteriaceae</taxon>
        <taxon>Algoriphagus</taxon>
    </lineage>
</organism>
<dbReference type="AlphaFoldDB" id="A0A326RU07"/>
<dbReference type="SUPFAM" id="SSF55729">
    <property type="entry name" value="Acyl-CoA N-acyltransferases (Nat)"/>
    <property type="match status" value="1"/>
</dbReference>
<reference evidence="4 5" key="1">
    <citation type="submission" date="2018-06" db="EMBL/GenBank/DDBJ databases">
        <title>Genomic Encyclopedia of Archaeal and Bacterial Type Strains, Phase II (KMG-II): from individual species to whole genera.</title>
        <authorList>
            <person name="Goeker M."/>
        </authorList>
    </citation>
    <scope>NUCLEOTIDE SEQUENCE [LARGE SCALE GENOMIC DNA]</scope>
    <source>
        <strain evidence="4 5">T4</strain>
    </source>
</reference>
<evidence type="ECO:0000313" key="5">
    <source>
        <dbReference type="Proteomes" id="UP000248917"/>
    </source>
</evidence>
<gene>
    <name evidence="4" type="ORF">CLV31_103297</name>
</gene>
<evidence type="ECO:0000256" key="1">
    <source>
        <dbReference type="ARBA" id="ARBA00022679"/>
    </source>
</evidence>
<evidence type="ECO:0000313" key="4">
    <source>
        <dbReference type="EMBL" id="PZV85505.1"/>
    </source>
</evidence>
<dbReference type="InterPro" id="IPR000182">
    <property type="entry name" value="GNAT_dom"/>
</dbReference>
<keyword evidence="1" id="KW-0808">Transferase</keyword>
<evidence type="ECO:0000256" key="2">
    <source>
        <dbReference type="ARBA" id="ARBA00023315"/>
    </source>
</evidence>
<dbReference type="GO" id="GO:0016747">
    <property type="term" value="F:acyltransferase activity, transferring groups other than amino-acyl groups"/>
    <property type="evidence" value="ECO:0007669"/>
    <property type="project" value="InterPro"/>
</dbReference>
<feature type="domain" description="N-acetyltransferase" evidence="3">
    <location>
        <begin position="8"/>
        <end position="176"/>
    </location>
</feature>
<dbReference type="RefSeq" id="WP_111391953.1">
    <property type="nucleotide sequence ID" value="NZ_JBJINY010000027.1"/>
</dbReference>
<keyword evidence="2" id="KW-0012">Acyltransferase</keyword>
<keyword evidence="4" id="KW-0689">Ribosomal protein</keyword>
<dbReference type="Proteomes" id="UP000248917">
    <property type="component" value="Unassembled WGS sequence"/>
</dbReference>
<dbReference type="GO" id="GO:0005840">
    <property type="term" value="C:ribosome"/>
    <property type="evidence" value="ECO:0007669"/>
    <property type="project" value="UniProtKB-KW"/>
</dbReference>
<protein>
    <submittedName>
        <fullName evidence="4">Ribosomal protein S18 acetylase RimI-like enzyme</fullName>
    </submittedName>
</protein>
<dbReference type="PANTHER" id="PTHR43877">
    <property type="entry name" value="AMINOALKYLPHOSPHONATE N-ACETYLTRANSFERASE-RELATED-RELATED"/>
    <property type="match status" value="1"/>
</dbReference>
<keyword evidence="4" id="KW-0687">Ribonucleoprotein</keyword>
<dbReference type="Gene3D" id="3.40.630.30">
    <property type="match status" value="1"/>
</dbReference>
<dbReference type="OrthoDB" id="7205533at2"/>
<proteinExistence type="predicted"/>
<dbReference type="InterPro" id="IPR050832">
    <property type="entry name" value="Bact_Acetyltransf"/>
</dbReference>
<dbReference type="CDD" id="cd04301">
    <property type="entry name" value="NAT_SF"/>
    <property type="match status" value="1"/>
</dbReference>
<comment type="caution">
    <text evidence="4">The sequence shown here is derived from an EMBL/GenBank/DDBJ whole genome shotgun (WGS) entry which is preliminary data.</text>
</comment>
<dbReference type="InterPro" id="IPR016181">
    <property type="entry name" value="Acyl_CoA_acyltransferase"/>
</dbReference>
<name>A0A326RU07_9BACT</name>
<keyword evidence="5" id="KW-1185">Reference proteome</keyword>